<comment type="caution">
    <text evidence="2">The sequence shown here is derived from an EMBL/GenBank/DDBJ whole genome shotgun (WGS) entry which is preliminary data.</text>
</comment>
<dbReference type="EMBL" id="MU864012">
    <property type="protein sequence ID" value="KAK4195473.1"/>
    <property type="molecule type" value="Genomic_DNA"/>
</dbReference>
<evidence type="ECO:0000256" key="1">
    <source>
        <dbReference type="SAM" id="MobiDB-lite"/>
    </source>
</evidence>
<keyword evidence="3" id="KW-1185">Reference proteome</keyword>
<proteinExistence type="predicted"/>
<evidence type="ECO:0000313" key="2">
    <source>
        <dbReference type="EMBL" id="KAK4195473.1"/>
    </source>
</evidence>
<feature type="region of interest" description="Disordered" evidence="1">
    <location>
        <begin position="425"/>
        <end position="449"/>
    </location>
</feature>
<accession>A0AAN7AQD3</accession>
<protein>
    <submittedName>
        <fullName evidence="2">Uncharacterized protein</fullName>
    </submittedName>
</protein>
<dbReference type="AlphaFoldDB" id="A0AAN7AQD3"/>
<sequence>MSHKRSSFHLFKLLRTELRESVWEQHLLTERQWPGSHAFKLVPLREAQKSSINDDRECFVYGVHDILSVLLTWDELPGHSDMNRHEQNEVALMLYAMNDIPDIFRDTIPQWTIHALPGNGSVWNPSIHCGQFTVTPECWETMTLMQKRGQIPQRSDTEVMRVYHCEPSTKANLPIHINVRQDLVIITGAATLSDDSNLSVNWAYALPFIALGTEDRTRKVKHLAVEFDTSWQRPGDPLDYPHDDWYRDEAKAAFSKAKRVVPNLWFIDRRIVRIPGTGNIVRKHRKVFYSNTGRFIEVRMDRDGNRDWKTTVGNALWQYKSGAALGTLKGPSAFQFVDELLNEFSPRGLGGEILAFLDCGSQEYRHDLENVDDETLAFYTQGAARMGVLAYEEGDFVREVQDDDEGCECEECRAIALDEGYADEPECGETSSYDKEELWPAPVGPDMGW</sequence>
<organism evidence="2 3">
    <name type="scientific">Triangularia verruculosa</name>
    <dbReference type="NCBI Taxonomy" id="2587418"/>
    <lineage>
        <taxon>Eukaryota</taxon>
        <taxon>Fungi</taxon>
        <taxon>Dikarya</taxon>
        <taxon>Ascomycota</taxon>
        <taxon>Pezizomycotina</taxon>
        <taxon>Sordariomycetes</taxon>
        <taxon>Sordariomycetidae</taxon>
        <taxon>Sordariales</taxon>
        <taxon>Podosporaceae</taxon>
        <taxon>Triangularia</taxon>
    </lineage>
</organism>
<name>A0AAN7AQD3_9PEZI</name>
<evidence type="ECO:0000313" key="3">
    <source>
        <dbReference type="Proteomes" id="UP001303160"/>
    </source>
</evidence>
<reference evidence="2" key="1">
    <citation type="journal article" date="2023" name="Mol. Phylogenet. Evol.">
        <title>Genome-scale phylogeny and comparative genomics of the fungal order Sordariales.</title>
        <authorList>
            <person name="Hensen N."/>
            <person name="Bonometti L."/>
            <person name="Westerberg I."/>
            <person name="Brannstrom I.O."/>
            <person name="Guillou S."/>
            <person name="Cros-Aarteil S."/>
            <person name="Calhoun S."/>
            <person name="Haridas S."/>
            <person name="Kuo A."/>
            <person name="Mondo S."/>
            <person name="Pangilinan J."/>
            <person name="Riley R."/>
            <person name="LaButti K."/>
            <person name="Andreopoulos B."/>
            <person name="Lipzen A."/>
            <person name="Chen C."/>
            <person name="Yan M."/>
            <person name="Daum C."/>
            <person name="Ng V."/>
            <person name="Clum A."/>
            <person name="Steindorff A."/>
            <person name="Ohm R.A."/>
            <person name="Martin F."/>
            <person name="Silar P."/>
            <person name="Natvig D.O."/>
            <person name="Lalanne C."/>
            <person name="Gautier V."/>
            <person name="Ament-Velasquez S.L."/>
            <person name="Kruys A."/>
            <person name="Hutchinson M.I."/>
            <person name="Powell A.J."/>
            <person name="Barry K."/>
            <person name="Miller A.N."/>
            <person name="Grigoriev I.V."/>
            <person name="Debuchy R."/>
            <person name="Gladieux P."/>
            <person name="Hiltunen Thoren M."/>
            <person name="Johannesson H."/>
        </authorList>
    </citation>
    <scope>NUCLEOTIDE SEQUENCE</scope>
    <source>
        <strain evidence="2">CBS 315.58</strain>
    </source>
</reference>
<reference evidence="2" key="2">
    <citation type="submission" date="2023-05" db="EMBL/GenBank/DDBJ databases">
        <authorList>
            <consortium name="Lawrence Berkeley National Laboratory"/>
            <person name="Steindorff A."/>
            <person name="Hensen N."/>
            <person name="Bonometti L."/>
            <person name="Westerberg I."/>
            <person name="Brannstrom I.O."/>
            <person name="Guillou S."/>
            <person name="Cros-Aarteil S."/>
            <person name="Calhoun S."/>
            <person name="Haridas S."/>
            <person name="Kuo A."/>
            <person name="Mondo S."/>
            <person name="Pangilinan J."/>
            <person name="Riley R."/>
            <person name="Labutti K."/>
            <person name="Andreopoulos B."/>
            <person name="Lipzen A."/>
            <person name="Chen C."/>
            <person name="Yanf M."/>
            <person name="Daum C."/>
            <person name="Ng V."/>
            <person name="Clum A."/>
            <person name="Ohm R."/>
            <person name="Martin F."/>
            <person name="Silar P."/>
            <person name="Natvig D."/>
            <person name="Lalanne C."/>
            <person name="Gautier V."/>
            <person name="Ament-Velasquez S.L."/>
            <person name="Kruys A."/>
            <person name="Hutchinson M.I."/>
            <person name="Powell A.J."/>
            <person name="Barry K."/>
            <person name="Miller A.N."/>
            <person name="Grigoriev I.V."/>
            <person name="Debuchy R."/>
            <person name="Gladieux P."/>
            <person name="Thoren M.H."/>
            <person name="Johannesson H."/>
        </authorList>
    </citation>
    <scope>NUCLEOTIDE SEQUENCE</scope>
    <source>
        <strain evidence="2">CBS 315.58</strain>
    </source>
</reference>
<dbReference type="Proteomes" id="UP001303160">
    <property type="component" value="Unassembled WGS sequence"/>
</dbReference>
<gene>
    <name evidence="2" type="ORF">QBC40DRAFT_301156</name>
</gene>